<feature type="transmembrane region" description="Helical" evidence="1">
    <location>
        <begin position="398"/>
        <end position="419"/>
    </location>
</feature>
<proteinExistence type="predicted"/>
<feature type="transmembrane region" description="Helical" evidence="1">
    <location>
        <begin position="467"/>
        <end position="489"/>
    </location>
</feature>
<evidence type="ECO:0000256" key="1">
    <source>
        <dbReference type="SAM" id="Phobius"/>
    </source>
</evidence>
<feature type="transmembrane region" description="Helical" evidence="1">
    <location>
        <begin position="371"/>
        <end position="392"/>
    </location>
</feature>
<keyword evidence="3" id="KW-1185">Reference proteome</keyword>
<feature type="transmembrane region" description="Helical" evidence="1">
    <location>
        <begin position="28"/>
        <end position="50"/>
    </location>
</feature>
<dbReference type="RefSeq" id="WP_129621869.1">
    <property type="nucleotide sequence ID" value="NZ_LR214972.1"/>
</dbReference>
<gene>
    <name evidence="2" type="ORF">NCTC10118_00736</name>
</gene>
<evidence type="ECO:0000313" key="3">
    <source>
        <dbReference type="Proteomes" id="UP000289952"/>
    </source>
</evidence>
<dbReference type="NCBIfam" id="NF045937">
    <property type="entry name" value="MSC_0624_12TM"/>
    <property type="match status" value="1"/>
</dbReference>
<name>A0A449AFE3_9BACT</name>
<dbReference type="Proteomes" id="UP000289952">
    <property type="component" value="Chromosome"/>
</dbReference>
<keyword evidence="1" id="KW-0472">Membrane</keyword>
<dbReference type="OrthoDB" id="398886at2"/>
<dbReference type="EMBL" id="LR214972">
    <property type="protein sequence ID" value="VEU63682.1"/>
    <property type="molecule type" value="Genomic_DNA"/>
</dbReference>
<feature type="transmembrane region" description="Helical" evidence="1">
    <location>
        <begin position="426"/>
        <end position="447"/>
    </location>
</feature>
<feature type="transmembrane region" description="Helical" evidence="1">
    <location>
        <begin position="259"/>
        <end position="279"/>
    </location>
</feature>
<feature type="transmembrane region" description="Helical" evidence="1">
    <location>
        <begin position="119"/>
        <end position="141"/>
    </location>
</feature>
<protein>
    <submittedName>
        <fullName evidence="2">Uncharacterized protein</fullName>
    </submittedName>
</protein>
<sequence>MTNDLFERKRIYVNYSSKISSKSKNQWIFIYKIILILFFFAGALSLFLTLDQSLFPAALIRTSNNSANLQEFITFETPSKQENNAVVLIRFSILMFVFLFSIFKNYSNINAQKEKLKHYAVFYVLYFMMSIISLSLFYAFIYKQNDNGTLGKFRPYQYLELIYILIPLVVINSAFEVYNFLIKRKSDPVLYKSTWPLILQVVSQVILAGFVIFNVALWISYSKAAGASLFRTTVITGTNTYNEQKYWEFVDQLFNIKSFSNLIIIAASFVFVIFLVIGSNTIKLQKLSEKNIYKHQDKDSFLIALIFALLVSVWLFTLLLKDPVKFSILGVEATYGINNGLIILLAALATILYFLVSYLKYTKTKNPSSLIIRFSLAQLLIWVPFLVSVIQFENSNFTLINLLVISLLSIGIFMHYILVNKFINKLTFIMLVIIFALKIVLLLILGLNHLLLINKNYVLVSVPTPISVIKIIVITYVSSLFALFVLQALQLETLVTLKIFKEKRFSLKKGN</sequence>
<reference evidence="2 3" key="1">
    <citation type="submission" date="2019-01" db="EMBL/GenBank/DDBJ databases">
        <authorList>
            <consortium name="Pathogen Informatics"/>
        </authorList>
    </citation>
    <scope>NUCLEOTIDE SEQUENCE [LARGE SCALE GENOMIC DNA]</scope>
    <source>
        <strain evidence="2 3">NCTC10118</strain>
    </source>
</reference>
<accession>A0A449AFE3</accession>
<evidence type="ECO:0000313" key="2">
    <source>
        <dbReference type="EMBL" id="VEU63682.1"/>
    </source>
</evidence>
<feature type="transmembrane region" description="Helical" evidence="1">
    <location>
        <begin position="340"/>
        <end position="359"/>
    </location>
</feature>
<organism evidence="2 3">
    <name type="scientific">Mycoplasmopsis bovirhinis</name>
    <dbReference type="NCBI Taxonomy" id="29553"/>
    <lineage>
        <taxon>Bacteria</taxon>
        <taxon>Bacillati</taxon>
        <taxon>Mycoplasmatota</taxon>
        <taxon>Mycoplasmoidales</taxon>
        <taxon>Metamycoplasmataceae</taxon>
        <taxon>Mycoplasmopsis</taxon>
    </lineage>
</organism>
<dbReference type="AlphaFoldDB" id="A0A449AFE3"/>
<feature type="transmembrane region" description="Helical" evidence="1">
    <location>
        <begin position="161"/>
        <end position="182"/>
    </location>
</feature>
<keyword evidence="1" id="KW-1133">Transmembrane helix</keyword>
<keyword evidence="1" id="KW-0812">Transmembrane</keyword>
<feature type="transmembrane region" description="Helical" evidence="1">
    <location>
        <begin position="194"/>
        <end position="221"/>
    </location>
</feature>
<feature type="transmembrane region" description="Helical" evidence="1">
    <location>
        <begin position="300"/>
        <end position="320"/>
    </location>
</feature>
<feature type="transmembrane region" description="Helical" evidence="1">
    <location>
        <begin position="87"/>
        <end position="107"/>
    </location>
</feature>